<dbReference type="EMBL" id="CAJVPM010011664">
    <property type="protein sequence ID" value="CAG8582907.1"/>
    <property type="molecule type" value="Genomic_DNA"/>
</dbReference>
<evidence type="ECO:0000313" key="1">
    <source>
        <dbReference type="EMBL" id="CAG8582907.1"/>
    </source>
</evidence>
<reference evidence="1" key="1">
    <citation type="submission" date="2021-06" db="EMBL/GenBank/DDBJ databases">
        <authorList>
            <person name="Kallberg Y."/>
            <person name="Tangrot J."/>
            <person name="Rosling A."/>
        </authorList>
    </citation>
    <scope>NUCLEOTIDE SEQUENCE</scope>
    <source>
        <strain evidence="1">AU212A</strain>
    </source>
</reference>
<organism evidence="1 2">
    <name type="scientific">Scutellospora calospora</name>
    <dbReference type="NCBI Taxonomy" id="85575"/>
    <lineage>
        <taxon>Eukaryota</taxon>
        <taxon>Fungi</taxon>
        <taxon>Fungi incertae sedis</taxon>
        <taxon>Mucoromycota</taxon>
        <taxon>Glomeromycotina</taxon>
        <taxon>Glomeromycetes</taxon>
        <taxon>Diversisporales</taxon>
        <taxon>Gigasporaceae</taxon>
        <taxon>Scutellospora</taxon>
    </lineage>
</organism>
<gene>
    <name evidence="1" type="ORF">SCALOS_LOCUS6276</name>
</gene>
<proteinExistence type="predicted"/>
<comment type="caution">
    <text evidence="1">The sequence shown here is derived from an EMBL/GenBank/DDBJ whole genome shotgun (WGS) entry which is preliminary data.</text>
</comment>
<sequence>DTKVDRNKDVEDSSLKSNDPNNIIYSDNRTLNDDEKNLETRDLAYNDSINPMVASSVSTYDDPSLPCMTFRYWVLSTLFTALGAAISVFYYFRPSRILFSILFVILASYILGKWMEKILPNRIFRIINWEFNLNPGPFNYKEHVCIGAAASAGGVLAYAVDIIAVQELFYNIKVDFLIGFLLLISSQMLGYGLAGFVRKYLVYPANMIWPQSLVYATMYNTLHGNIFETNKKIRFFYIAFASMLVWQFIPEYLFLWLTSISILCLVAPGNNVAKLLGSGYRGAGVLDFTLNWNSIDAQKFPFLSTHSFDKFGKTALNVTAYNNYSPVYISTAFAVVYGYNFAQFTAVIVHVLLFHGKEIWSHYKQTREEELDDIHCKLMSVYP</sequence>
<dbReference type="Proteomes" id="UP000789860">
    <property type="component" value="Unassembled WGS sequence"/>
</dbReference>
<feature type="non-terminal residue" evidence="1">
    <location>
        <position position="1"/>
    </location>
</feature>
<keyword evidence="2" id="KW-1185">Reference proteome</keyword>
<feature type="non-terminal residue" evidence="1">
    <location>
        <position position="383"/>
    </location>
</feature>
<accession>A0ACA9MBV9</accession>
<evidence type="ECO:0000313" key="2">
    <source>
        <dbReference type="Proteomes" id="UP000789860"/>
    </source>
</evidence>
<name>A0ACA9MBV9_9GLOM</name>
<protein>
    <submittedName>
        <fullName evidence="1">7331_t:CDS:1</fullName>
    </submittedName>
</protein>